<dbReference type="RefSeq" id="WP_252467033.1">
    <property type="nucleotide sequence ID" value="NZ_JALBWM010000046.1"/>
</dbReference>
<protein>
    <submittedName>
        <fullName evidence="2">Uncharacterized protein</fullName>
    </submittedName>
</protein>
<sequence length="99" mass="11096">MLRMVTLKRRKSQYWASLFLLLAIVAAQPLWAEHFHVGNTQVEMCDLCCMHSPAALGSEPLLVQAEPQSHYNQPSVPTARDCQPERQNARAPPVSLSLN</sequence>
<dbReference type="AlphaFoldDB" id="A0A9X2ENT2"/>
<evidence type="ECO:0000313" key="2">
    <source>
        <dbReference type="EMBL" id="MCO1335005.1"/>
    </source>
</evidence>
<feature type="compositionally biased region" description="Polar residues" evidence="1">
    <location>
        <begin position="67"/>
        <end position="76"/>
    </location>
</feature>
<gene>
    <name evidence="2" type="ORF">MO867_11735</name>
</gene>
<feature type="region of interest" description="Disordered" evidence="1">
    <location>
        <begin position="67"/>
        <end position="99"/>
    </location>
</feature>
<organism evidence="2 3">
    <name type="scientific">Microbulbifer okhotskensis</name>
    <dbReference type="NCBI Taxonomy" id="2926617"/>
    <lineage>
        <taxon>Bacteria</taxon>
        <taxon>Pseudomonadati</taxon>
        <taxon>Pseudomonadota</taxon>
        <taxon>Gammaproteobacteria</taxon>
        <taxon>Cellvibrionales</taxon>
        <taxon>Microbulbiferaceae</taxon>
        <taxon>Microbulbifer</taxon>
    </lineage>
</organism>
<comment type="caution">
    <text evidence="2">The sequence shown here is derived from an EMBL/GenBank/DDBJ whole genome shotgun (WGS) entry which is preliminary data.</text>
</comment>
<proteinExistence type="predicted"/>
<evidence type="ECO:0000256" key="1">
    <source>
        <dbReference type="SAM" id="MobiDB-lite"/>
    </source>
</evidence>
<dbReference type="EMBL" id="JALBWM010000046">
    <property type="protein sequence ID" value="MCO1335005.1"/>
    <property type="molecule type" value="Genomic_DNA"/>
</dbReference>
<name>A0A9X2ENT2_9GAMM</name>
<dbReference type="Proteomes" id="UP001139028">
    <property type="component" value="Unassembled WGS sequence"/>
</dbReference>
<evidence type="ECO:0000313" key="3">
    <source>
        <dbReference type="Proteomes" id="UP001139028"/>
    </source>
</evidence>
<reference evidence="2" key="1">
    <citation type="journal article" date="2022" name="Arch. Microbiol.">
        <title>Microbulbifer okhotskensis sp. nov., isolated from a deep bottom sediment of the Okhotsk Sea.</title>
        <authorList>
            <person name="Romanenko L."/>
            <person name="Kurilenko V."/>
            <person name="Otstavnykh N."/>
            <person name="Velansky P."/>
            <person name="Isaeva M."/>
            <person name="Mikhailov V."/>
        </authorList>
    </citation>
    <scope>NUCLEOTIDE SEQUENCE</scope>
    <source>
        <strain evidence="2">OS29</strain>
    </source>
</reference>
<accession>A0A9X2ENT2</accession>
<keyword evidence="3" id="KW-1185">Reference proteome</keyword>